<dbReference type="Pfam" id="PF04972">
    <property type="entry name" value="BON"/>
    <property type="match status" value="1"/>
</dbReference>
<evidence type="ECO:0000256" key="1">
    <source>
        <dbReference type="SAM" id="SignalP"/>
    </source>
</evidence>
<sequence length="164" mass="15827">MNNIRKMGALLGAGAVIFSLAGCADKNGNGQAETPMSANNVDGAVKDNLADTANAVSSAGSAVGNAVTGAAGAVGDAATGAAKTVGNAGETAAMTSKVKTAIGANPGLKGSNINVSTMADKNSISLTGTVTSAAQKTLANAIAKKNAPGYKVVDQLKMGSANKM</sequence>
<gene>
    <name evidence="3" type="ORF">B1R32_101200</name>
</gene>
<keyword evidence="4" id="KW-1185">Reference proteome</keyword>
<reference evidence="3 4" key="1">
    <citation type="journal article" date="2018" name="Syst. Appl. Microbiol.">
        <title>Abditibacterium utsteinense sp. nov., the first cultivated member of candidate phylum FBP, isolated from ice-free Antarctic soil samples.</title>
        <authorList>
            <person name="Tahon G."/>
            <person name="Tytgat B."/>
            <person name="Lebbe L."/>
            <person name="Carlier A."/>
            <person name="Willems A."/>
        </authorList>
    </citation>
    <scope>NUCLEOTIDE SEQUENCE [LARGE SCALE GENOMIC DNA]</scope>
    <source>
        <strain evidence="3 4">LMG 29911</strain>
    </source>
</reference>
<accession>A0A2S8SXG7</accession>
<dbReference type="RefSeq" id="WP_105482193.1">
    <property type="nucleotide sequence ID" value="NZ_NIGF01000001.1"/>
</dbReference>
<dbReference type="InParanoid" id="A0A2S8SXG7"/>
<dbReference type="AlphaFoldDB" id="A0A2S8SXG7"/>
<dbReference type="PROSITE" id="PS51257">
    <property type="entry name" value="PROKAR_LIPOPROTEIN"/>
    <property type="match status" value="1"/>
</dbReference>
<evidence type="ECO:0000259" key="2">
    <source>
        <dbReference type="PROSITE" id="PS50914"/>
    </source>
</evidence>
<evidence type="ECO:0000313" key="3">
    <source>
        <dbReference type="EMBL" id="PQV65458.1"/>
    </source>
</evidence>
<name>A0A2S8SXG7_9BACT</name>
<feature type="signal peptide" evidence="1">
    <location>
        <begin position="1"/>
        <end position="21"/>
    </location>
</feature>
<dbReference type="EMBL" id="NIGF01000001">
    <property type="protein sequence ID" value="PQV65458.1"/>
    <property type="molecule type" value="Genomic_DNA"/>
</dbReference>
<organism evidence="3 4">
    <name type="scientific">Abditibacterium utsteinense</name>
    <dbReference type="NCBI Taxonomy" id="1960156"/>
    <lineage>
        <taxon>Bacteria</taxon>
        <taxon>Pseudomonadati</taxon>
        <taxon>Abditibacteriota</taxon>
        <taxon>Abditibacteriia</taxon>
        <taxon>Abditibacteriales</taxon>
        <taxon>Abditibacteriaceae</taxon>
        <taxon>Abditibacterium</taxon>
    </lineage>
</organism>
<dbReference type="Proteomes" id="UP000237684">
    <property type="component" value="Unassembled WGS sequence"/>
</dbReference>
<protein>
    <submittedName>
        <fullName evidence="3">Osmotically-inducible protein OsmY, contains BON domain</fullName>
    </submittedName>
</protein>
<proteinExistence type="predicted"/>
<comment type="caution">
    <text evidence="3">The sequence shown here is derived from an EMBL/GenBank/DDBJ whole genome shotgun (WGS) entry which is preliminary data.</text>
</comment>
<dbReference type="InterPro" id="IPR007055">
    <property type="entry name" value="BON_dom"/>
</dbReference>
<keyword evidence="1" id="KW-0732">Signal</keyword>
<evidence type="ECO:0000313" key="4">
    <source>
        <dbReference type="Proteomes" id="UP000237684"/>
    </source>
</evidence>
<dbReference type="Gene3D" id="3.30.1340.30">
    <property type="match status" value="1"/>
</dbReference>
<feature type="domain" description="BON" evidence="2">
    <location>
        <begin position="90"/>
        <end position="164"/>
    </location>
</feature>
<feature type="chain" id="PRO_5015484946" evidence="1">
    <location>
        <begin position="22"/>
        <end position="164"/>
    </location>
</feature>
<dbReference type="PROSITE" id="PS50914">
    <property type="entry name" value="BON"/>
    <property type="match status" value="1"/>
</dbReference>